<dbReference type="EC" id="2.7.1.191" evidence="1"/>
<keyword evidence="2" id="KW-1185">Reference proteome</keyword>
<organism evidence="1 2">
    <name type="scientific">Kluyvera georgiana ATCC 51603</name>
    <dbReference type="NCBI Taxonomy" id="1354264"/>
    <lineage>
        <taxon>Bacteria</taxon>
        <taxon>Pseudomonadati</taxon>
        <taxon>Pseudomonadota</taxon>
        <taxon>Gammaproteobacteria</taxon>
        <taxon>Enterobacterales</taxon>
        <taxon>Enterobacteriaceae</taxon>
        <taxon>Kluyvera</taxon>
    </lineage>
</organism>
<proteinExistence type="predicted"/>
<dbReference type="Proteomes" id="UP000078386">
    <property type="component" value="Unassembled WGS sequence"/>
</dbReference>
<dbReference type="PATRIC" id="fig|1354264.4.peg.3014"/>
<protein>
    <submittedName>
        <fullName evidence="1">PTS system beta-glucoside-specific IIBCA component</fullName>
        <ecNumber evidence="1">2.7.1.191</ecNumber>
    </submittedName>
</protein>
<name>A0A1B7JUL9_9ENTR</name>
<accession>A0A1B7JUL9</accession>
<dbReference type="GO" id="GO:0016740">
    <property type="term" value="F:transferase activity"/>
    <property type="evidence" value="ECO:0007669"/>
    <property type="project" value="UniProtKB-KW"/>
</dbReference>
<evidence type="ECO:0000313" key="1">
    <source>
        <dbReference type="EMBL" id="OAT51607.1"/>
    </source>
</evidence>
<sequence>MAHVLMMVVTNGERFTLSQNGHDEKHSNPQIIMTLKESV</sequence>
<reference evidence="1 2" key="1">
    <citation type="submission" date="2016-04" db="EMBL/GenBank/DDBJ databases">
        <title>ATOL: Assembling a taxonomically balanced genome-scale reconstruction of the evolutionary history of the Enterobacteriaceae.</title>
        <authorList>
            <person name="Plunkett G.III."/>
            <person name="Neeno-Eckwall E.C."/>
            <person name="Glasner J.D."/>
            <person name="Perna N.T."/>
        </authorList>
    </citation>
    <scope>NUCLEOTIDE SEQUENCE [LARGE SCALE GENOMIC DNA]</scope>
    <source>
        <strain evidence="1 2">ATCC 51603</strain>
    </source>
</reference>
<evidence type="ECO:0000313" key="2">
    <source>
        <dbReference type="Proteomes" id="UP000078386"/>
    </source>
</evidence>
<dbReference type="EMBL" id="LXEU01000058">
    <property type="protein sequence ID" value="OAT51607.1"/>
    <property type="molecule type" value="Genomic_DNA"/>
</dbReference>
<comment type="caution">
    <text evidence="1">The sequence shown here is derived from an EMBL/GenBank/DDBJ whole genome shotgun (WGS) entry which is preliminary data.</text>
</comment>
<keyword evidence="1" id="KW-0808">Transferase</keyword>
<dbReference type="AlphaFoldDB" id="A0A1B7JUL9"/>
<gene>
    <name evidence="1" type="ORF">M989_02889</name>
</gene>